<dbReference type="EMBL" id="JBBPBM010000602">
    <property type="protein sequence ID" value="KAK8493667.1"/>
    <property type="molecule type" value="Genomic_DNA"/>
</dbReference>
<evidence type="ECO:0000256" key="2">
    <source>
        <dbReference type="ARBA" id="ARBA00023239"/>
    </source>
</evidence>
<accession>A0ABR2AKD2</accession>
<keyword evidence="1" id="KW-0460">Magnesium</keyword>
<dbReference type="InterPro" id="IPR050148">
    <property type="entry name" value="Terpene_synthase-like"/>
</dbReference>
<keyword evidence="6" id="KW-1185">Reference proteome</keyword>
<dbReference type="Gene3D" id="1.50.10.130">
    <property type="entry name" value="Terpene synthase, N-terminal domain"/>
    <property type="match status" value="2"/>
</dbReference>
<sequence length="137" mass="15943">MLVASASDPIPNMHLIHTLCRLAVAHHFQNEIEKQLAHHFVTLSEIIDYNKDYDLHTIAVVFQVFRFHGYNMSSATQSRIKGEVILDEALAFTKSELQSIASLPIDPYLTEYVVYALLRIRRKLNMRKERRHSQGFY</sequence>
<protein>
    <recommendedName>
        <fullName evidence="4">Terpene synthase N-terminal domain-containing protein</fullName>
    </recommendedName>
</protein>
<dbReference type="Proteomes" id="UP001472677">
    <property type="component" value="Unassembled WGS sequence"/>
</dbReference>
<dbReference type="PANTHER" id="PTHR31225">
    <property type="entry name" value="OS04G0344100 PROTEIN-RELATED"/>
    <property type="match status" value="1"/>
</dbReference>
<name>A0ABR2AKD2_9ROSI</name>
<dbReference type="InterPro" id="IPR001906">
    <property type="entry name" value="Terpene_synth_N"/>
</dbReference>
<dbReference type="InterPro" id="IPR008930">
    <property type="entry name" value="Terpenoid_cyclase/PrenylTrfase"/>
</dbReference>
<dbReference type="PANTHER" id="PTHR31225:SF93">
    <property type="entry name" value="ALPHA-HUMULENE_(-)-(E)-BETA-CARYOPHYLLENE SYNTHASE"/>
    <property type="match status" value="1"/>
</dbReference>
<evidence type="ECO:0000256" key="3">
    <source>
        <dbReference type="ARBA" id="ARBA00038405"/>
    </source>
</evidence>
<dbReference type="Pfam" id="PF01397">
    <property type="entry name" value="Terpene_synth"/>
    <property type="match status" value="1"/>
</dbReference>
<evidence type="ECO:0000313" key="6">
    <source>
        <dbReference type="Proteomes" id="UP001472677"/>
    </source>
</evidence>
<dbReference type="InterPro" id="IPR036965">
    <property type="entry name" value="Terpene_synth_N_sf"/>
</dbReference>
<feature type="domain" description="Terpene synthase N-terminal" evidence="4">
    <location>
        <begin position="7"/>
        <end position="74"/>
    </location>
</feature>
<comment type="caution">
    <text evidence="5">The sequence shown here is derived from an EMBL/GenBank/DDBJ whole genome shotgun (WGS) entry which is preliminary data.</text>
</comment>
<proteinExistence type="inferred from homology"/>
<dbReference type="SUPFAM" id="SSF48239">
    <property type="entry name" value="Terpenoid cyclases/Protein prenyltransferases"/>
    <property type="match status" value="1"/>
</dbReference>
<evidence type="ECO:0000313" key="5">
    <source>
        <dbReference type="EMBL" id="KAK8493667.1"/>
    </source>
</evidence>
<comment type="similarity">
    <text evidence="3">Belongs to the terpene synthase family. Tpsa subfamily.</text>
</comment>
<keyword evidence="2" id="KW-0456">Lyase</keyword>
<evidence type="ECO:0000256" key="1">
    <source>
        <dbReference type="ARBA" id="ARBA00022842"/>
    </source>
</evidence>
<evidence type="ECO:0000259" key="4">
    <source>
        <dbReference type="Pfam" id="PF01397"/>
    </source>
</evidence>
<organism evidence="5 6">
    <name type="scientific">Hibiscus sabdariffa</name>
    <name type="common">roselle</name>
    <dbReference type="NCBI Taxonomy" id="183260"/>
    <lineage>
        <taxon>Eukaryota</taxon>
        <taxon>Viridiplantae</taxon>
        <taxon>Streptophyta</taxon>
        <taxon>Embryophyta</taxon>
        <taxon>Tracheophyta</taxon>
        <taxon>Spermatophyta</taxon>
        <taxon>Magnoliopsida</taxon>
        <taxon>eudicotyledons</taxon>
        <taxon>Gunneridae</taxon>
        <taxon>Pentapetalae</taxon>
        <taxon>rosids</taxon>
        <taxon>malvids</taxon>
        <taxon>Malvales</taxon>
        <taxon>Malvaceae</taxon>
        <taxon>Malvoideae</taxon>
        <taxon>Hibiscus</taxon>
    </lineage>
</organism>
<reference evidence="5 6" key="1">
    <citation type="journal article" date="2024" name="G3 (Bethesda)">
        <title>Genome assembly of Hibiscus sabdariffa L. provides insights into metabolisms of medicinal natural products.</title>
        <authorList>
            <person name="Kim T."/>
        </authorList>
    </citation>
    <scope>NUCLEOTIDE SEQUENCE [LARGE SCALE GENOMIC DNA]</scope>
    <source>
        <strain evidence="5">TK-2024</strain>
        <tissue evidence="5">Old leaves</tissue>
    </source>
</reference>
<gene>
    <name evidence="5" type="ORF">V6N12_000652</name>
</gene>